<dbReference type="SMART" id="SM00382">
    <property type="entry name" value="AAA"/>
    <property type="match status" value="1"/>
</dbReference>
<dbReference type="SUPFAM" id="SSF46689">
    <property type="entry name" value="Homeodomain-like"/>
    <property type="match status" value="1"/>
</dbReference>
<reference evidence="5 6" key="1">
    <citation type="submission" date="2023-03" db="EMBL/GenBank/DDBJ databases">
        <title>Draft assemblies of triclosan tolerant bacteria isolated from returned activated sludge.</title>
        <authorList>
            <person name="Van Hamelsveld S."/>
        </authorList>
    </citation>
    <scope>NUCLEOTIDE SEQUENCE [LARGE SCALE GENOMIC DNA]</scope>
    <source>
        <strain evidence="5 6">GW210010_S58</strain>
    </source>
</reference>
<feature type="domain" description="Sigma-54 factor interaction" evidence="4">
    <location>
        <begin position="206"/>
        <end position="434"/>
    </location>
</feature>
<dbReference type="InterPro" id="IPR009057">
    <property type="entry name" value="Homeodomain-like_sf"/>
</dbReference>
<dbReference type="InterPro" id="IPR003593">
    <property type="entry name" value="AAA+_ATPase"/>
</dbReference>
<dbReference type="PANTHER" id="PTHR32071">
    <property type="entry name" value="TRANSCRIPTIONAL REGULATORY PROTEIN"/>
    <property type="match status" value="1"/>
</dbReference>
<keyword evidence="6" id="KW-1185">Reference proteome</keyword>
<dbReference type="CDD" id="cd00009">
    <property type="entry name" value="AAA"/>
    <property type="match status" value="1"/>
</dbReference>
<dbReference type="Proteomes" id="UP001216674">
    <property type="component" value="Unassembled WGS sequence"/>
</dbReference>
<dbReference type="SUPFAM" id="SSF52540">
    <property type="entry name" value="P-loop containing nucleoside triphosphate hydrolases"/>
    <property type="match status" value="1"/>
</dbReference>
<proteinExistence type="predicted"/>
<dbReference type="Gene3D" id="3.40.50.300">
    <property type="entry name" value="P-loop containing nucleotide triphosphate hydrolases"/>
    <property type="match status" value="1"/>
</dbReference>
<evidence type="ECO:0000259" key="4">
    <source>
        <dbReference type="PROSITE" id="PS50045"/>
    </source>
</evidence>
<dbReference type="PROSITE" id="PS00676">
    <property type="entry name" value="SIGMA54_INTERACT_2"/>
    <property type="match status" value="1"/>
</dbReference>
<dbReference type="InterPro" id="IPR025943">
    <property type="entry name" value="Sigma_54_int_dom_ATP-bd_2"/>
</dbReference>
<dbReference type="RefSeq" id="WP_276264205.1">
    <property type="nucleotide sequence ID" value="NZ_JARJLM010000121.1"/>
</dbReference>
<name>A0ABT6AJ63_9BURK</name>
<evidence type="ECO:0000256" key="1">
    <source>
        <dbReference type="ARBA" id="ARBA00022741"/>
    </source>
</evidence>
<comment type="caution">
    <text evidence="5">The sequence shown here is derived from an EMBL/GenBank/DDBJ whole genome shotgun (WGS) entry which is preliminary data.</text>
</comment>
<dbReference type="Gene3D" id="1.10.8.60">
    <property type="match status" value="1"/>
</dbReference>
<evidence type="ECO:0000313" key="6">
    <source>
        <dbReference type="Proteomes" id="UP001216674"/>
    </source>
</evidence>
<dbReference type="Pfam" id="PF00158">
    <property type="entry name" value="Sigma54_activat"/>
    <property type="match status" value="1"/>
</dbReference>
<gene>
    <name evidence="5" type="ORF">P3W85_06725</name>
</gene>
<dbReference type="PANTHER" id="PTHR32071:SF117">
    <property type="entry name" value="PTS-DEPENDENT DIHYDROXYACETONE KINASE OPERON REGULATORY PROTEIN-RELATED"/>
    <property type="match status" value="1"/>
</dbReference>
<sequence>MAGMTGTAGVASHDVARLARDMAFAAHPGELAGVFLRAVSTAYDLSAALCYARDATGEWLVPLAIGERDSDAFGPVPMAELENPLVYSFVSSQPYEVKRLDALIGVGDAFEHMRAMLPTLAAMHVVPMRDDRDHAASVLALVGDASALQAWRQSEAWRCLLQTYERLGARLQEQRGAADAQRRSQAWQRETERSRTRAGRLLTAGFVGTSATAKRLRAEMLRLADSSLALLIAGETGAGKDHAAWLIHQASARDGKFVPVNCAAIPQNLIEAELFGVVRGAYTGATHARQGLVAEADGGTLFLDEIGDMPVDLQSALLRLLNVKAFRPVGATREQSSDFRLICATHRSLPELVAAGRFREDLYFRIRQQALHLPPLRERTEDIPALVAATLMAFNREQKQNVAGISARAQAWLQAQPFPGNVRELRSLIQAAAEQTASGSVIRSSTLRALREMLTTSAPAALADPIADHGPALNELWDNGSLPEVMAAFERSLLQDRLLKVQGSRRLAAESLGIPKRTLARKCLAWNLEREDSTA</sequence>
<dbReference type="Pfam" id="PF25601">
    <property type="entry name" value="AAA_lid_14"/>
    <property type="match status" value="1"/>
</dbReference>
<dbReference type="InterPro" id="IPR058031">
    <property type="entry name" value="AAA_lid_NorR"/>
</dbReference>
<protein>
    <submittedName>
        <fullName evidence="5">Sigma-54 dependent transcriptional regulator</fullName>
    </submittedName>
</protein>
<keyword evidence="3" id="KW-0238">DNA-binding</keyword>
<dbReference type="Gene3D" id="1.10.10.60">
    <property type="entry name" value="Homeodomain-like"/>
    <property type="match status" value="1"/>
</dbReference>
<dbReference type="PROSITE" id="PS50045">
    <property type="entry name" value="SIGMA54_INTERACT_4"/>
    <property type="match status" value="1"/>
</dbReference>
<dbReference type="InterPro" id="IPR027417">
    <property type="entry name" value="P-loop_NTPase"/>
</dbReference>
<dbReference type="EMBL" id="JARJLM010000121">
    <property type="protein sequence ID" value="MDF3832639.1"/>
    <property type="molecule type" value="Genomic_DNA"/>
</dbReference>
<keyword evidence="2" id="KW-0067">ATP-binding</keyword>
<dbReference type="InterPro" id="IPR002078">
    <property type="entry name" value="Sigma_54_int"/>
</dbReference>
<organism evidence="5 6">
    <name type="scientific">Cupriavidus basilensis</name>
    <dbReference type="NCBI Taxonomy" id="68895"/>
    <lineage>
        <taxon>Bacteria</taxon>
        <taxon>Pseudomonadati</taxon>
        <taxon>Pseudomonadota</taxon>
        <taxon>Betaproteobacteria</taxon>
        <taxon>Burkholderiales</taxon>
        <taxon>Burkholderiaceae</taxon>
        <taxon>Cupriavidus</taxon>
    </lineage>
</organism>
<evidence type="ECO:0000256" key="3">
    <source>
        <dbReference type="ARBA" id="ARBA00023125"/>
    </source>
</evidence>
<evidence type="ECO:0000256" key="2">
    <source>
        <dbReference type="ARBA" id="ARBA00022840"/>
    </source>
</evidence>
<evidence type="ECO:0000313" key="5">
    <source>
        <dbReference type="EMBL" id="MDF3832639.1"/>
    </source>
</evidence>
<accession>A0ABT6AJ63</accession>
<keyword evidence="1" id="KW-0547">Nucleotide-binding</keyword>